<keyword evidence="5" id="KW-1185">Reference proteome</keyword>
<dbReference type="InterPro" id="IPR001451">
    <property type="entry name" value="Hexapep"/>
</dbReference>
<organism evidence="4 5">
    <name type="scientific">Methylobacterium soli</name>
    <dbReference type="NCBI Taxonomy" id="553447"/>
    <lineage>
        <taxon>Bacteria</taxon>
        <taxon>Pseudomonadati</taxon>
        <taxon>Pseudomonadota</taxon>
        <taxon>Alphaproteobacteria</taxon>
        <taxon>Hyphomicrobiales</taxon>
        <taxon>Methylobacteriaceae</taxon>
        <taxon>Methylobacterium</taxon>
    </lineage>
</organism>
<evidence type="ECO:0008006" key="6">
    <source>
        <dbReference type="Google" id="ProtNLM"/>
    </source>
</evidence>
<sequence length="95" mass="10199">MEQGAWIASNATILGPCRVGRHSVIGVGSVVMGDVRPGWFYAGVPAKPIKPVASEYADRPTECGLVPVDRGRSLIGHGIHKARSLIQALVEPWKR</sequence>
<name>A0A6L3SZX1_9HYPH</name>
<evidence type="ECO:0000313" key="4">
    <source>
        <dbReference type="EMBL" id="KAB1077934.1"/>
    </source>
</evidence>
<evidence type="ECO:0000256" key="2">
    <source>
        <dbReference type="ARBA" id="ARBA00022737"/>
    </source>
</evidence>
<proteinExistence type="predicted"/>
<dbReference type="EMBL" id="VZZK01000017">
    <property type="protein sequence ID" value="KAB1077934.1"/>
    <property type="molecule type" value="Genomic_DNA"/>
</dbReference>
<comment type="caution">
    <text evidence="4">The sequence shown here is derived from an EMBL/GenBank/DDBJ whole genome shotgun (WGS) entry which is preliminary data.</text>
</comment>
<dbReference type="InterPro" id="IPR018357">
    <property type="entry name" value="Hexapep_transf_CS"/>
</dbReference>
<dbReference type="PROSITE" id="PS00101">
    <property type="entry name" value="HEXAPEP_TRANSFERASES"/>
    <property type="match status" value="1"/>
</dbReference>
<dbReference type="PANTHER" id="PTHR23416">
    <property type="entry name" value="SIALIC ACID SYNTHASE-RELATED"/>
    <property type="match status" value="1"/>
</dbReference>
<dbReference type="InterPro" id="IPR011004">
    <property type="entry name" value="Trimer_LpxA-like_sf"/>
</dbReference>
<keyword evidence="3" id="KW-0012">Acyltransferase</keyword>
<accession>A0A6L3SZX1</accession>
<gene>
    <name evidence="4" type="ORF">F6X53_16630</name>
</gene>
<dbReference type="RefSeq" id="WP_151001419.1">
    <property type="nucleotide sequence ID" value="NZ_BPQY01000538.1"/>
</dbReference>
<keyword evidence="1" id="KW-0808">Transferase</keyword>
<dbReference type="OrthoDB" id="9815592at2"/>
<dbReference type="GO" id="GO:0016746">
    <property type="term" value="F:acyltransferase activity"/>
    <property type="evidence" value="ECO:0007669"/>
    <property type="project" value="UniProtKB-KW"/>
</dbReference>
<evidence type="ECO:0000256" key="3">
    <source>
        <dbReference type="ARBA" id="ARBA00023315"/>
    </source>
</evidence>
<protein>
    <recommendedName>
        <fullName evidence="6">Acyltransferase</fullName>
    </recommendedName>
</protein>
<dbReference type="Gene3D" id="2.160.10.10">
    <property type="entry name" value="Hexapeptide repeat proteins"/>
    <property type="match status" value="1"/>
</dbReference>
<evidence type="ECO:0000256" key="1">
    <source>
        <dbReference type="ARBA" id="ARBA00022679"/>
    </source>
</evidence>
<evidence type="ECO:0000313" key="5">
    <source>
        <dbReference type="Proteomes" id="UP000474159"/>
    </source>
</evidence>
<keyword evidence="2" id="KW-0677">Repeat</keyword>
<dbReference type="InterPro" id="IPR051159">
    <property type="entry name" value="Hexapeptide_acetyltransf"/>
</dbReference>
<dbReference type="Proteomes" id="UP000474159">
    <property type="component" value="Unassembled WGS sequence"/>
</dbReference>
<dbReference type="AlphaFoldDB" id="A0A6L3SZX1"/>
<dbReference type="Pfam" id="PF00132">
    <property type="entry name" value="Hexapep"/>
    <property type="match status" value="1"/>
</dbReference>
<dbReference type="SUPFAM" id="SSF51161">
    <property type="entry name" value="Trimeric LpxA-like enzymes"/>
    <property type="match status" value="1"/>
</dbReference>
<reference evidence="4 5" key="1">
    <citation type="submission" date="2019-09" db="EMBL/GenBank/DDBJ databases">
        <title>YIM 48816 draft genome.</title>
        <authorList>
            <person name="Jiang L."/>
        </authorList>
    </citation>
    <scope>NUCLEOTIDE SEQUENCE [LARGE SCALE GENOMIC DNA]</scope>
    <source>
        <strain evidence="4 5">YIM 48816</strain>
    </source>
</reference>